<name>A0A8H3PJJ2_9LECA</name>
<dbReference type="OrthoDB" id="5959761at2759"/>
<gene>
    <name evidence="1" type="ORF">HETSPECPRED_004258</name>
</gene>
<reference evidence="1" key="1">
    <citation type="submission" date="2021-03" db="EMBL/GenBank/DDBJ databases">
        <authorList>
            <person name="Tagirdzhanova G."/>
        </authorList>
    </citation>
    <scope>NUCLEOTIDE SEQUENCE</scope>
</reference>
<dbReference type="Proteomes" id="UP000664521">
    <property type="component" value="Unassembled WGS sequence"/>
</dbReference>
<evidence type="ECO:0000313" key="2">
    <source>
        <dbReference type="Proteomes" id="UP000664521"/>
    </source>
</evidence>
<dbReference type="AlphaFoldDB" id="A0A8H3PJJ2"/>
<organism evidence="1 2">
    <name type="scientific">Heterodermia speciosa</name>
    <dbReference type="NCBI Taxonomy" id="116794"/>
    <lineage>
        <taxon>Eukaryota</taxon>
        <taxon>Fungi</taxon>
        <taxon>Dikarya</taxon>
        <taxon>Ascomycota</taxon>
        <taxon>Pezizomycotina</taxon>
        <taxon>Lecanoromycetes</taxon>
        <taxon>OSLEUM clade</taxon>
        <taxon>Lecanoromycetidae</taxon>
        <taxon>Caliciales</taxon>
        <taxon>Physciaceae</taxon>
        <taxon>Heterodermia</taxon>
    </lineage>
</organism>
<protein>
    <submittedName>
        <fullName evidence="1">Uncharacterized protein</fullName>
    </submittedName>
</protein>
<sequence length="412" mass="43946">MHYINIHNKSDHDQEFEVHGFNGGKNINVKPHATTVLPAADGQSGAIIALHDGHEGEQAEITKDGFGGNDFIDLSNIVGAGGNMTVQQVGEPSTRKGDPLFMQQLNTAWHKASKTEKDSLRNCVHTNSKGDIIRIDAIKDHPELEKFIRSFADGKTYIGVGAWGGSPGVGSDNNQSSAAHGNKDILITYSDDDATPNQPPHLAHRPLQKMLVPHHTAAPSPAQHAFDGAGIHLSNKSKLRCTYFFYDNLWNGNGTAGPNFTHPLKSITLAAAASAFVPLPASFKGRLQRGTLLPATWVEFQLCAENDRAAHADVSVEQGCDGAATVAATDGSAARNGFVKDVLEGAPQGALVRRSDGVRCLASTMGNWMAGANEEAVEWLRKEIGMEKAYVKGGTGVPDVASRNGVLAVDMY</sequence>
<comment type="caution">
    <text evidence="1">The sequence shown here is derived from an EMBL/GenBank/DDBJ whole genome shotgun (WGS) entry which is preliminary data.</text>
</comment>
<proteinExistence type="predicted"/>
<keyword evidence="2" id="KW-1185">Reference proteome</keyword>
<evidence type="ECO:0000313" key="1">
    <source>
        <dbReference type="EMBL" id="CAF9941869.1"/>
    </source>
</evidence>
<dbReference type="EMBL" id="CAJPDS010000256">
    <property type="protein sequence ID" value="CAF9941869.1"/>
    <property type="molecule type" value="Genomic_DNA"/>
</dbReference>
<accession>A0A8H3PJJ2</accession>